<keyword evidence="9 12" id="KW-1133">Transmembrane helix</keyword>
<evidence type="ECO:0000256" key="11">
    <source>
        <dbReference type="ARBA" id="ARBA00023136"/>
    </source>
</evidence>
<sequence>MRFKIILRVLGLIVEVVSFFMLWPLVWAVLDRSHDVGAIFTSMIIGIALGVVLLLYGGNNASEDMRPKEALVTVGLSWLVVSAIGALPFWLSGSAPSFTDAFFESVSGFTTTGASILTNIEANPRGILFWRSLTHWLGGMGIIVLGLAILPFLGVGGRQLFHAEVPGPVPEKLTPRIHHTALLLWGVYVFLTILETLFLYFGGLSIFDALTHTFGTVATGGFSPLNGSVGQYNSVYVDVVITVFMFISGANFALHYRMLKKDFTAWWKDEEFRFYLYIVLGSIATISLVLLKDHIYSSISDALRYVSFQVVSIMTTTGFVTADFEQWPAYAQLLLILLMLIGGCAGSTGGGMKVVRLLILLKHLSIELKTMLHPRAHYAMRLNNNTVEKEIALSISAFFVLYFAVFVVSFLLLSLMGMDFISSVAAVAATLGNVGPGLGAVGPMDNYSALAAPAKWILSFCMLFGRLELYPMIALFLPDSWKR</sequence>
<accession>A0ABY1JAG9</accession>
<dbReference type="RefSeq" id="WP_074198930.1">
    <property type="nucleotide sequence ID" value="NZ_DAONBL010000029.1"/>
</dbReference>
<dbReference type="Proteomes" id="UP000185093">
    <property type="component" value="Unassembled WGS sequence"/>
</dbReference>
<keyword evidence="7 12" id="KW-0812">Transmembrane</keyword>
<keyword evidence="10" id="KW-0406">Ion transport</keyword>
<evidence type="ECO:0000313" key="13">
    <source>
        <dbReference type="EMBL" id="SIN62035.1"/>
    </source>
</evidence>
<keyword evidence="11 12" id="KW-0472">Membrane</keyword>
<comment type="caution">
    <text evidence="13">The sequence shown here is derived from an EMBL/GenBank/DDBJ whole genome shotgun (WGS) entry which is preliminary data.</text>
</comment>
<dbReference type="PANTHER" id="PTHR32024:SF2">
    <property type="entry name" value="TRK SYSTEM POTASSIUM UPTAKE PROTEIN TRKG-RELATED"/>
    <property type="match status" value="1"/>
</dbReference>
<dbReference type="NCBIfam" id="TIGR00933">
    <property type="entry name" value="2a38"/>
    <property type="match status" value="1"/>
</dbReference>
<dbReference type="InterPro" id="IPR003445">
    <property type="entry name" value="Cat_transpt"/>
</dbReference>
<proteinExistence type="inferred from homology"/>
<organism evidence="13 14">
    <name type="scientific">Acetomicrobium flavidum</name>
    <dbReference type="NCBI Taxonomy" id="49896"/>
    <lineage>
        <taxon>Bacteria</taxon>
        <taxon>Thermotogati</taxon>
        <taxon>Synergistota</taxon>
        <taxon>Synergistia</taxon>
        <taxon>Synergistales</taxon>
        <taxon>Acetomicrobiaceae</taxon>
        <taxon>Acetomicrobium</taxon>
    </lineage>
</organism>
<comment type="similarity">
    <text evidence="2">Belongs to the TrkH potassium transport family.</text>
</comment>
<comment type="subcellular location">
    <subcellularLocation>
        <location evidence="1">Cell inner membrane</location>
        <topology evidence="1">Multi-pass membrane protein</topology>
    </subcellularLocation>
</comment>
<reference evidence="13 14" key="1">
    <citation type="submission" date="2016-11" db="EMBL/GenBank/DDBJ databases">
        <authorList>
            <person name="Varghese N."/>
            <person name="Submissions S."/>
        </authorList>
    </citation>
    <scope>NUCLEOTIDE SEQUENCE [LARGE SCALE GENOMIC DNA]</scope>
    <source>
        <strain evidence="13 14">DSM 20664</strain>
    </source>
</reference>
<dbReference type="PANTHER" id="PTHR32024">
    <property type="entry name" value="TRK SYSTEM POTASSIUM UPTAKE PROTEIN TRKG-RELATED"/>
    <property type="match status" value="1"/>
</dbReference>
<gene>
    <name evidence="13" type="ORF">SAMN05444368_0070</name>
</gene>
<feature type="transmembrane region" description="Helical" evidence="12">
    <location>
        <begin position="456"/>
        <end position="477"/>
    </location>
</feature>
<evidence type="ECO:0000313" key="14">
    <source>
        <dbReference type="Proteomes" id="UP000185093"/>
    </source>
</evidence>
<dbReference type="EMBL" id="FSQZ01000001">
    <property type="protein sequence ID" value="SIN62035.1"/>
    <property type="molecule type" value="Genomic_DNA"/>
</dbReference>
<evidence type="ECO:0000256" key="5">
    <source>
        <dbReference type="ARBA" id="ARBA00022519"/>
    </source>
</evidence>
<evidence type="ECO:0000256" key="9">
    <source>
        <dbReference type="ARBA" id="ARBA00022989"/>
    </source>
</evidence>
<dbReference type="InterPro" id="IPR004772">
    <property type="entry name" value="TrkH"/>
</dbReference>
<evidence type="ECO:0000256" key="1">
    <source>
        <dbReference type="ARBA" id="ARBA00004429"/>
    </source>
</evidence>
<keyword evidence="4" id="KW-1003">Cell membrane</keyword>
<name>A0ABY1JAG9_9BACT</name>
<feature type="transmembrane region" description="Helical" evidence="12">
    <location>
        <begin position="235"/>
        <end position="254"/>
    </location>
</feature>
<keyword evidence="5" id="KW-0997">Cell inner membrane</keyword>
<dbReference type="Pfam" id="PF02386">
    <property type="entry name" value="TrkH"/>
    <property type="match status" value="1"/>
</dbReference>
<protein>
    <submittedName>
        <fullName evidence="13">Trk system potassium uptake protein TrkH</fullName>
    </submittedName>
</protein>
<feature type="transmembrane region" description="Helical" evidence="12">
    <location>
        <begin position="274"/>
        <end position="291"/>
    </location>
</feature>
<evidence type="ECO:0000256" key="4">
    <source>
        <dbReference type="ARBA" id="ARBA00022475"/>
    </source>
</evidence>
<evidence type="ECO:0000256" key="10">
    <source>
        <dbReference type="ARBA" id="ARBA00023065"/>
    </source>
</evidence>
<evidence type="ECO:0000256" key="8">
    <source>
        <dbReference type="ARBA" id="ARBA00022958"/>
    </source>
</evidence>
<feature type="transmembrane region" description="Helical" evidence="12">
    <location>
        <begin position="36"/>
        <end position="58"/>
    </location>
</feature>
<keyword evidence="3" id="KW-0813">Transport</keyword>
<feature type="transmembrane region" description="Helical" evidence="12">
    <location>
        <begin position="7"/>
        <end position="30"/>
    </location>
</feature>
<feature type="transmembrane region" description="Helical" evidence="12">
    <location>
        <begin position="391"/>
        <end position="413"/>
    </location>
</feature>
<feature type="transmembrane region" description="Helical" evidence="12">
    <location>
        <begin position="303"/>
        <end position="322"/>
    </location>
</feature>
<evidence type="ECO:0000256" key="12">
    <source>
        <dbReference type="SAM" id="Phobius"/>
    </source>
</evidence>
<evidence type="ECO:0000256" key="3">
    <source>
        <dbReference type="ARBA" id="ARBA00022448"/>
    </source>
</evidence>
<keyword evidence="8" id="KW-0630">Potassium</keyword>
<feature type="transmembrane region" description="Helical" evidence="12">
    <location>
        <begin position="420"/>
        <end position="444"/>
    </location>
</feature>
<keyword evidence="14" id="KW-1185">Reference proteome</keyword>
<evidence type="ECO:0000256" key="7">
    <source>
        <dbReference type="ARBA" id="ARBA00022692"/>
    </source>
</evidence>
<feature type="transmembrane region" description="Helical" evidence="12">
    <location>
        <begin position="182"/>
        <end position="201"/>
    </location>
</feature>
<evidence type="ECO:0000256" key="2">
    <source>
        <dbReference type="ARBA" id="ARBA00009137"/>
    </source>
</evidence>
<dbReference type="PIRSF" id="PIRSF006247">
    <property type="entry name" value="TrkH"/>
    <property type="match status" value="1"/>
</dbReference>
<evidence type="ECO:0000256" key="6">
    <source>
        <dbReference type="ARBA" id="ARBA00022538"/>
    </source>
</evidence>
<feature type="transmembrane region" description="Helical" evidence="12">
    <location>
        <begin position="133"/>
        <end position="153"/>
    </location>
</feature>
<feature type="transmembrane region" description="Helical" evidence="12">
    <location>
        <begin position="70"/>
        <end position="91"/>
    </location>
</feature>
<keyword evidence="6" id="KW-0633">Potassium transport</keyword>
<feature type="transmembrane region" description="Helical" evidence="12">
    <location>
        <begin position="334"/>
        <end position="359"/>
    </location>
</feature>